<reference evidence="3" key="1">
    <citation type="journal article" date="2019" name="Int. J. Syst. Evol. Microbiol.">
        <title>The Global Catalogue of Microorganisms (GCM) 10K type strain sequencing project: providing services to taxonomists for standard genome sequencing and annotation.</title>
        <authorList>
            <consortium name="The Broad Institute Genomics Platform"/>
            <consortium name="The Broad Institute Genome Sequencing Center for Infectious Disease"/>
            <person name="Wu L."/>
            <person name="Ma J."/>
        </authorList>
    </citation>
    <scope>NUCLEOTIDE SEQUENCE [LARGE SCALE GENOMIC DNA]</scope>
    <source>
        <strain evidence="3">JCM 18324</strain>
    </source>
</reference>
<organism evidence="2 3">
    <name type="scientific">Streptomyces sanyensis</name>
    <dbReference type="NCBI Taxonomy" id="568869"/>
    <lineage>
        <taxon>Bacteria</taxon>
        <taxon>Bacillati</taxon>
        <taxon>Actinomycetota</taxon>
        <taxon>Actinomycetes</taxon>
        <taxon>Kitasatosporales</taxon>
        <taxon>Streptomycetaceae</taxon>
        <taxon>Streptomyces</taxon>
    </lineage>
</organism>
<protein>
    <submittedName>
        <fullName evidence="2">Uncharacterized protein</fullName>
    </submittedName>
</protein>
<gene>
    <name evidence="2" type="ORF">GCM10023329_50300</name>
</gene>
<comment type="caution">
    <text evidence="2">The sequence shown here is derived from an EMBL/GenBank/DDBJ whole genome shotgun (WGS) entry which is preliminary data.</text>
</comment>
<evidence type="ECO:0000256" key="1">
    <source>
        <dbReference type="SAM" id="MobiDB-lite"/>
    </source>
</evidence>
<evidence type="ECO:0000313" key="3">
    <source>
        <dbReference type="Proteomes" id="UP001501147"/>
    </source>
</evidence>
<feature type="region of interest" description="Disordered" evidence="1">
    <location>
        <begin position="118"/>
        <end position="142"/>
    </location>
</feature>
<accession>A0ABP9BCM2</accession>
<sequence length="142" mass="14950">MPRVAAGYLARSVCPLSEPRNDPAAVTPALEAYGRARHEAAGVLWERLDEARRRSVTSCAETPSVPGASLWRHRDFRRYLTGQTASVAGSSITQMALPVLAVLHLGATTAQVAWLASSGSSRPRCSPCTPAPSPTGTPSAGR</sequence>
<feature type="compositionally biased region" description="Low complexity" evidence="1">
    <location>
        <begin position="118"/>
        <end position="128"/>
    </location>
</feature>
<evidence type="ECO:0000313" key="2">
    <source>
        <dbReference type="EMBL" id="GAA4792322.1"/>
    </source>
</evidence>
<keyword evidence="3" id="KW-1185">Reference proteome</keyword>
<dbReference type="EMBL" id="BAABJV010000019">
    <property type="protein sequence ID" value="GAA4792322.1"/>
    <property type="molecule type" value="Genomic_DNA"/>
</dbReference>
<dbReference type="Proteomes" id="UP001501147">
    <property type="component" value="Unassembled WGS sequence"/>
</dbReference>
<name>A0ABP9BCM2_9ACTN</name>
<proteinExistence type="predicted"/>